<evidence type="ECO:0000313" key="2">
    <source>
        <dbReference type="Proteomes" id="UP001054945"/>
    </source>
</evidence>
<reference evidence="1 2" key="1">
    <citation type="submission" date="2021-06" db="EMBL/GenBank/DDBJ databases">
        <title>Caerostris extrusa draft genome.</title>
        <authorList>
            <person name="Kono N."/>
            <person name="Arakawa K."/>
        </authorList>
    </citation>
    <scope>NUCLEOTIDE SEQUENCE [LARGE SCALE GENOMIC DNA]</scope>
</reference>
<sequence>QKWKGGGKLGEVFHASQQQKPASIITPCQHQVAEDGFVGEIEEGHHVHHAVGLKFEVEKFFQLSQGNERRWPHHLWWRNNHGEHGDYAVHSSLK</sequence>
<organism evidence="1 2">
    <name type="scientific">Caerostris extrusa</name>
    <name type="common">Bark spider</name>
    <name type="synonym">Caerostris bankana</name>
    <dbReference type="NCBI Taxonomy" id="172846"/>
    <lineage>
        <taxon>Eukaryota</taxon>
        <taxon>Metazoa</taxon>
        <taxon>Ecdysozoa</taxon>
        <taxon>Arthropoda</taxon>
        <taxon>Chelicerata</taxon>
        <taxon>Arachnida</taxon>
        <taxon>Araneae</taxon>
        <taxon>Araneomorphae</taxon>
        <taxon>Entelegynae</taxon>
        <taxon>Araneoidea</taxon>
        <taxon>Araneidae</taxon>
        <taxon>Caerostris</taxon>
    </lineage>
</organism>
<dbReference type="AlphaFoldDB" id="A0AAV4R110"/>
<name>A0AAV4R110_CAEEX</name>
<dbReference type="EMBL" id="BPLR01007140">
    <property type="protein sequence ID" value="GIY14761.1"/>
    <property type="molecule type" value="Genomic_DNA"/>
</dbReference>
<evidence type="ECO:0000313" key="1">
    <source>
        <dbReference type="EMBL" id="GIY14761.1"/>
    </source>
</evidence>
<keyword evidence="2" id="KW-1185">Reference proteome</keyword>
<protein>
    <submittedName>
        <fullName evidence="1">Uncharacterized protein</fullName>
    </submittedName>
</protein>
<feature type="non-terminal residue" evidence="1">
    <location>
        <position position="1"/>
    </location>
</feature>
<dbReference type="Proteomes" id="UP001054945">
    <property type="component" value="Unassembled WGS sequence"/>
</dbReference>
<proteinExistence type="predicted"/>
<comment type="caution">
    <text evidence="1">The sequence shown here is derived from an EMBL/GenBank/DDBJ whole genome shotgun (WGS) entry which is preliminary data.</text>
</comment>
<accession>A0AAV4R110</accession>
<gene>
    <name evidence="1" type="ORF">CEXT_469851</name>
</gene>